<dbReference type="Gene3D" id="3.40.720.10">
    <property type="entry name" value="Alkaline Phosphatase, subunit A"/>
    <property type="match status" value="1"/>
</dbReference>
<gene>
    <name evidence="4" type="ORF">GT409_06595</name>
</gene>
<evidence type="ECO:0000313" key="4">
    <source>
        <dbReference type="EMBL" id="QHI69129.1"/>
    </source>
</evidence>
<dbReference type="SUPFAM" id="SSF53649">
    <property type="entry name" value="Alkaline phosphatase-like"/>
    <property type="match status" value="1"/>
</dbReference>
<dbReference type="GO" id="GO:0008484">
    <property type="term" value="F:sulfuric ester hydrolase activity"/>
    <property type="evidence" value="ECO:0007669"/>
    <property type="project" value="TreeGrafter"/>
</dbReference>
<dbReference type="AlphaFoldDB" id="A0A6P1M2R6"/>
<organism evidence="4 5">
    <name type="scientific">Tichowtungia aerotolerans</name>
    <dbReference type="NCBI Taxonomy" id="2697043"/>
    <lineage>
        <taxon>Bacteria</taxon>
        <taxon>Pseudomonadati</taxon>
        <taxon>Kiritimatiellota</taxon>
        <taxon>Tichowtungiia</taxon>
        <taxon>Tichowtungiales</taxon>
        <taxon>Tichowtungiaceae</taxon>
        <taxon>Tichowtungia</taxon>
    </lineage>
</organism>
<feature type="domain" description="Sulfatase N-terminal" evidence="3">
    <location>
        <begin position="5"/>
        <end position="362"/>
    </location>
</feature>
<evidence type="ECO:0000313" key="5">
    <source>
        <dbReference type="Proteomes" id="UP000464954"/>
    </source>
</evidence>
<dbReference type="Pfam" id="PF00884">
    <property type="entry name" value="Sulfatase"/>
    <property type="match status" value="1"/>
</dbReference>
<protein>
    <submittedName>
        <fullName evidence="4">Sulfatase-like hydrolase/transferase</fullName>
    </submittedName>
</protein>
<evidence type="ECO:0000259" key="3">
    <source>
        <dbReference type="Pfam" id="PF00884"/>
    </source>
</evidence>
<keyword evidence="2 4" id="KW-0378">Hydrolase</keyword>
<dbReference type="Proteomes" id="UP000464954">
    <property type="component" value="Chromosome"/>
</dbReference>
<reference evidence="4 5" key="1">
    <citation type="submission" date="2020-01" db="EMBL/GenBank/DDBJ databases">
        <title>Ponticoccus aerotolerans gen. nov., sp. nov., an anaerobic bacterium and proposal of Ponticoccusceae fam. nov., Ponticoccusles ord. nov. and Ponticoccuse classis nov. in the phylum Kiritimatiellaeota.</title>
        <authorList>
            <person name="Zhou L.Y."/>
            <person name="Du Z.J."/>
        </authorList>
    </citation>
    <scope>NUCLEOTIDE SEQUENCE [LARGE SCALE GENOMIC DNA]</scope>
    <source>
        <strain evidence="4 5">S-5007</strain>
    </source>
</reference>
<dbReference type="PANTHER" id="PTHR45953">
    <property type="entry name" value="IDURONATE 2-SULFATASE"/>
    <property type="match status" value="1"/>
</dbReference>
<accession>A0A6P1M2R6</accession>
<evidence type="ECO:0000256" key="2">
    <source>
        <dbReference type="ARBA" id="ARBA00022801"/>
    </source>
</evidence>
<sequence>MDAQPNILFIMTDQQQAETLSCLNHSLVNTPNLDRIAARGVNFTKAYCPSPVCGPSRTSIFCGEYPAKTGTVKNYIPYNSGLQVLPEALRSAGYETALAGKLHLAPIEDAHGFEEKHLHDAGYDIYRDDEPANSEYVQWLADKRGCGVDEIVDQFNEDEACLKTDTFRFIMGSNWRTEEEHSNTWVTECTLDFLRKEHDRPFFMFTSYFGPHQPMMPPEPWASMVSPDDIELPPEFMTSTDDKPLAAEKQTSSPILKNGLTEQQYREALAAYYGQIMMIDHGVGRILDELDAQGLADNTIIVFTADHGDHAGQFGLFFKSTMYENAVRVPLLVSDPSRTTGVCGKLVNNLDLYATLLECAGVDAPPTASRSLVPLLDNPASSEWENVTYSELYPWTMVAKDDWKLIRFRNEDGTQVHELYRLDTDVADSSNVWNQPETAAVQNELVALLDRCEEKAKGK</sequence>
<dbReference type="GO" id="GO:0005737">
    <property type="term" value="C:cytoplasm"/>
    <property type="evidence" value="ECO:0007669"/>
    <property type="project" value="TreeGrafter"/>
</dbReference>
<evidence type="ECO:0000256" key="1">
    <source>
        <dbReference type="ARBA" id="ARBA00022723"/>
    </source>
</evidence>
<dbReference type="EMBL" id="CP047593">
    <property type="protein sequence ID" value="QHI69129.1"/>
    <property type="molecule type" value="Genomic_DNA"/>
</dbReference>
<name>A0A6P1M2R6_9BACT</name>
<dbReference type="InterPro" id="IPR000917">
    <property type="entry name" value="Sulfatase_N"/>
</dbReference>
<dbReference type="InterPro" id="IPR017850">
    <property type="entry name" value="Alkaline_phosphatase_core_sf"/>
</dbReference>
<dbReference type="KEGG" id="taer:GT409_06595"/>
<keyword evidence="4" id="KW-0808">Transferase</keyword>
<proteinExistence type="predicted"/>
<dbReference type="PANTHER" id="PTHR45953:SF1">
    <property type="entry name" value="IDURONATE 2-SULFATASE"/>
    <property type="match status" value="1"/>
</dbReference>
<keyword evidence="5" id="KW-1185">Reference proteome</keyword>
<dbReference type="GO" id="GO:0046872">
    <property type="term" value="F:metal ion binding"/>
    <property type="evidence" value="ECO:0007669"/>
    <property type="project" value="UniProtKB-KW"/>
</dbReference>
<dbReference type="GO" id="GO:0016740">
    <property type="term" value="F:transferase activity"/>
    <property type="evidence" value="ECO:0007669"/>
    <property type="project" value="UniProtKB-KW"/>
</dbReference>
<keyword evidence="1" id="KW-0479">Metal-binding</keyword>
<dbReference type="RefSeq" id="WP_160628151.1">
    <property type="nucleotide sequence ID" value="NZ_CP047593.1"/>
</dbReference>